<dbReference type="AlphaFoldDB" id="A0A437Q4T1"/>
<feature type="transmembrane region" description="Helical" evidence="1">
    <location>
        <begin position="194"/>
        <end position="212"/>
    </location>
</feature>
<keyword evidence="2" id="KW-0732">Signal</keyword>
<dbReference type="Proteomes" id="UP000282818">
    <property type="component" value="Unassembled WGS sequence"/>
</dbReference>
<evidence type="ECO:0008006" key="5">
    <source>
        <dbReference type="Google" id="ProtNLM"/>
    </source>
</evidence>
<keyword evidence="4" id="KW-1185">Reference proteome</keyword>
<keyword evidence="1" id="KW-0812">Transmembrane</keyword>
<name>A0A437Q4T1_9GAMM</name>
<protein>
    <recommendedName>
        <fullName evidence="5">PEP-CTERM sorting domain-containing protein</fullName>
    </recommendedName>
</protein>
<feature type="chain" id="PRO_5019000552" description="PEP-CTERM sorting domain-containing protein" evidence="2">
    <location>
        <begin position="20"/>
        <end position="220"/>
    </location>
</feature>
<proteinExistence type="predicted"/>
<keyword evidence="1" id="KW-1133">Transmembrane helix</keyword>
<keyword evidence="1" id="KW-0472">Membrane</keyword>
<feature type="signal peptide" evidence="2">
    <location>
        <begin position="1"/>
        <end position="19"/>
    </location>
</feature>
<evidence type="ECO:0000313" key="4">
    <source>
        <dbReference type="Proteomes" id="UP000282818"/>
    </source>
</evidence>
<reference evidence="3 4" key="1">
    <citation type="submission" date="2019-01" db="EMBL/GenBank/DDBJ databases">
        <authorList>
            <person name="Chen W.-M."/>
        </authorList>
    </citation>
    <scope>NUCLEOTIDE SEQUENCE [LARGE SCALE GENOMIC DNA]</scope>
    <source>
        <strain evidence="3 4">HPM-16</strain>
    </source>
</reference>
<organism evidence="3 4">
    <name type="scientific">Neptunomonas marina</name>
    <dbReference type="NCBI Taxonomy" id="1815562"/>
    <lineage>
        <taxon>Bacteria</taxon>
        <taxon>Pseudomonadati</taxon>
        <taxon>Pseudomonadota</taxon>
        <taxon>Gammaproteobacteria</taxon>
        <taxon>Oceanospirillales</taxon>
        <taxon>Oceanospirillaceae</taxon>
        <taxon>Neptunomonas</taxon>
    </lineage>
</organism>
<dbReference type="EMBL" id="SACQ01000009">
    <property type="protein sequence ID" value="RVU29433.1"/>
    <property type="molecule type" value="Genomic_DNA"/>
</dbReference>
<comment type="caution">
    <text evidence="3">The sequence shown here is derived from an EMBL/GenBank/DDBJ whole genome shotgun (WGS) entry which is preliminary data.</text>
</comment>
<evidence type="ECO:0000256" key="2">
    <source>
        <dbReference type="SAM" id="SignalP"/>
    </source>
</evidence>
<sequence length="220" mass="22716">MKRLNAAVLATLISSSAYADFQPITSENITTTEMNTPGFTENIAGDSIWLCLDTLNGPLVDGDVFTYTLSNDARFASATMSLEESKGGAGTGSVSFAAQTPADATGQQTVTFTVNNAASISTNNFNTPTGPGSCDGVILSGQTIAGQAVDFSFTNPWASTQVTLNATLQRGATTLTTGSVLLFNLPQPPRQIPAIPLAGLVLLGGLLGAVGLRKAKQPKR</sequence>
<evidence type="ECO:0000313" key="3">
    <source>
        <dbReference type="EMBL" id="RVU29433.1"/>
    </source>
</evidence>
<dbReference type="RefSeq" id="WP_127695559.1">
    <property type="nucleotide sequence ID" value="NZ_SACQ01000009.1"/>
</dbReference>
<gene>
    <name evidence="3" type="ORF">EOE65_15945</name>
</gene>
<evidence type="ECO:0000256" key="1">
    <source>
        <dbReference type="SAM" id="Phobius"/>
    </source>
</evidence>
<accession>A0A437Q4T1</accession>